<protein>
    <submittedName>
        <fullName evidence="2">Uncharacterized protein</fullName>
    </submittedName>
</protein>
<evidence type="ECO:0000313" key="2">
    <source>
        <dbReference type="EMBL" id="KAK8517179.1"/>
    </source>
</evidence>
<proteinExistence type="predicted"/>
<accession>A0ABR2CCV9</accession>
<name>A0ABR2CCV9_9ROSI</name>
<gene>
    <name evidence="2" type="ORF">V6N12_032376</name>
</gene>
<sequence>MDNQDRVPLAQVVSELVKVWFQDALNEAKAGDTNMQILVGQMYCNGYGVHKDVQKFSSFMYGEHFHSGIMKSVLANRVRFRNQGHAWIGKASRNRSSAWKVSDKHPGYNASDSDSDEPKGDAK</sequence>
<feature type="region of interest" description="Disordered" evidence="1">
    <location>
        <begin position="90"/>
        <end position="123"/>
    </location>
</feature>
<organism evidence="2 3">
    <name type="scientific">Hibiscus sabdariffa</name>
    <name type="common">roselle</name>
    <dbReference type="NCBI Taxonomy" id="183260"/>
    <lineage>
        <taxon>Eukaryota</taxon>
        <taxon>Viridiplantae</taxon>
        <taxon>Streptophyta</taxon>
        <taxon>Embryophyta</taxon>
        <taxon>Tracheophyta</taxon>
        <taxon>Spermatophyta</taxon>
        <taxon>Magnoliopsida</taxon>
        <taxon>eudicotyledons</taxon>
        <taxon>Gunneridae</taxon>
        <taxon>Pentapetalae</taxon>
        <taxon>rosids</taxon>
        <taxon>malvids</taxon>
        <taxon>Malvales</taxon>
        <taxon>Malvaceae</taxon>
        <taxon>Malvoideae</taxon>
        <taxon>Hibiscus</taxon>
    </lineage>
</organism>
<reference evidence="2 3" key="1">
    <citation type="journal article" date="2024" name="G3 (Bethesda)">
        <title>Genome assembly of Hibiscus sabdariffa L. provides insights into metabolisms of medicinal natural products.</title>
        <authorList>
            <person name="Kim T."/>
        </authorList>
    </citation>
    <scope>NUCLEOTIDE SEQUENCE [LARGE SCALE GENOMIC DNA]</scope>
    <source>
        <strain evidence="2">TK-2024</strain>
        <tissue evidence="2">Old leaves</tissue>
    </source>
</reference>
<comment type="caution">
    <text evidence="2">The sequence shown here is derived from an EMBL/GenBank/DDBJ whole genome shotgun (WGS) entry which is preliminary data.</text>
</comment>
<dbReference type="PANTHER" id="PTHR36792">
    <property type="entry name" value="EXPRESSED PROTEIN"/>
    <property type="match status" value="1"/>
</dbReference>
<dbReference type="EMBL" id="JBBPBM010000056">
    <property type="protein sequence ID" value="KAK8517179.1"/>
    <property type="molecule type" value="Genomic_DNA"/>
</dbReference>
<evidence type="ECO:0000313" key="3">
    <source>
        <dbReference type="Proteomes" id="UP001472677"/>
    </source>
</evidence>
<evidence type="ECO:0000256" key="1">
    <source>
        <dbReference type="SAM" id="MobiDB-lite"/>
    </source>
</evidence>
<dbReference type="Proteomes" id="UP001472677">
    <property type="component" value="Unassembled WGS sequence"/>
</dbReference>
<keyword evidence="3" id="KW-1185">Reference proteome</keyword>
<dbReference type="PANTHER" id="PTHR36792:SF12">
    <property type="match status" value="1"/>
</dbReference>